<name>Q3L9J4_RHOE4</name>
<reference evidence="1 2" key="2">
    <citation type="journal article" date="2006" name="Environ. Microbiol.">
        <title>Sequence analysis of three plasmids harboured in Rhodococcus erythropolis strain PR4.</title>
        <authorList>
            <person name="Sekine M."/>
            <person name="Tanikawa S."/>
            <person name="Omata S."/>
            <person name="Saito M."/>
            <person name="Fujisawa T."/>
            <person name="Tsukatani N."/>
            <person name="Tajima T."/>
            <person name="Sekigawa T."/>
            <person name="Kosugi H."/>
            <person name="Matsuo Y."/>
            <person name="Nishiko R."/>
            <person name="Imamura K."/>
            <person name="Ito M."/>
            <person name="Narita H."/>
            <person name="Tago S."/>
            <person name="Fujita N."/>
            <person name="Harayama S."/>
        </authorList>
    </citation>
    <scope>NUCLEOTIDE SEQUENCE [LARGE SCALE GENOMIC DNA]</scope>
    <source>
        <strain evidence="2">PR4 / NBRC 100887</strain>
        <plasmid evidence="1 2">pREL1</plasmid>
    </source>
</reference>
<sequence>MGIDLAVCVGTFTSFRLDVYRHVEAIYPTLSLGAHVGIGVRGCSVVEIEERGFRVQLRIITRL</sequence>
<dbReference type="EMBL" id="AP008931">
    <property type="protein sequence ID" value="BAE46119.1"/>
    <property type="molecule type" value="Genomic_DNA"/>
</dbReference>
<proteinExistence type="predicted"/>
<reference evidence="2" key="1">
    <citation type="submission" date="2005-03" db="EMBL/GenBank/DDBJ databases">
        <title>Comparison of the complete genome sequences of Rhodococcus erythropolis PR4 and Rhodococcus opacus B4.</title>
        <authorList>
            <person name="Takarada H."/>
            <person name="Sekine M."/>
            <person name="Hosoyama A."/>
            <person name="Yamada R."/>
            <person name="Fujisawa T."/>
            <person name="Omata S."/>
            <person name="Shimizu A."/>
            <person name="Tsukatani N."/>
            <person name="Tanikawa S."/>
            <person name="Fujita N."/>
            <person name="Harayama S."/>
        </authorList>
    </citation>
    <scope>NUCLEOTIDE SEQUENCE [LARGE SCALE GENOMIC DNA]</scope>
    <source>
        <strain evidence="2">PR4 / NBRC 100887</strain>
        <plasmid evidence="2">pREL1</plasmid>
    </source>
</reference>
<gene>
    <name evidence="1" type="ordered locus">RER_pREL1-01770</name>
</gene>
<dbReference type="KEGG" id="rer:RER_pREL1-01770"/>
<accession>Q3L9J4</accession>
<organism evidence="1 2">
    <name type="scientific">Rhodococcus erythropolis (strain PR4 / NBRC 100887)</name>
    <dbReference type="NCBI Taxonomy" id="234621"/>
    <lineage>
        <taxon>Bacteria</taxon>
        <taxon>Bacillati</taxon>
        <taxon>Actinomycetota</taxon>
        <taxon>Actinomycetes</taxon>
        <taxon>Mycobacteriales</taxon>
        <taxon>Nocardiaceae</taxon>
        <taxon>Rhodococcus</taxon>
        <taxon>Rhodococcus erythropolis group</taxon>
    </lineage>
</organism>
<dbReference type="Proteomes" id="UP000002204">
    <property type="component" value="Plasmid pREL1"/>
</dbReference>
<protein>
    <submittedName>
        <fullName evidence="1">Uncharacterized protein</fullName>
    </submittedName>
</protein>
<evidence type="ECO:0000313" key="1">
    <source>
        <dbReference type="EMBL" id="BAE46119.1"/>
    </source>
</evidence>
<dbReference type="HOGENOM" id="CLU_2882976_0_0_11"/>
<evidence type="ECO:0000313" key="2">
    <source>
        <dbReference type="Proteomes" id="UP000002204"/>
    </source>
</evidence>
<dbReference type="AlphaFoldDB" id="Q3L9J4"/>
<geneLocation type="plasmid" evidence="1 2">
    <name>pREL1</name>
</geneLocation>
<keyword evidence="1" id="KW-0614">Plasmid</keyword>